<comment type="caution">
    <text evidence="1">The sequence shown here is derived from an EMBL/GenBank/DDBJ whole genome shotgun (WGS) entry which is preliminary data.</text>
</comment>
<dbReference type="PANTHER" id="PTHR38767:SF1">
    <property type="entry name" value="DNA POLYMERASE III SUBUNIT CHI"/>
    <property type="match status" value="1"/>
</dbReference>
<dbReference type="Proteomes" id="UP000476030">
    <property type="component" value="Unassembled WGS sequence"/>
</dbReference>
<sequence length="150" mass="17034">MSEVSFYHLQSDPIERALPRLLEKVTERGFRVIVRGVMEKRLEALDESLWSYRGESFLPHARDESGLDPAAQPILLTRAGEGNANGANVLVLTEDAAADDFEKFERCLYMFDGNDETALTAARTRWKAFKEQDIAVSYYQQTEAGWEKKA</sequence>
<dbReference type="Pfam" id="PF04364">
    <property type="entry name" value="DNA_pol3_chi"/>
    <property type="match status" value="1"/>
</dbReference>
<keyword evidence="2" id="KW-1185">Reference proteome</keyword>
<dbReference type="InterPro" id="IPR007459">
    <property type="entry name" value="DNA_pol3_chi"/>
</dbReference>
<accession>A0A6L8W8F4</accession>
<dbReference type="SUPFAM" id="SSF102400">
    <property type="entry name" value="DNA polymerase III chi subunit"/>
    <property type="match status" value="1"/>
</dbReference>
<evidence type="ECO:0000313" key="1">
    <source>
        <dbReference type="EMBL" id="MZR30949.1"/>
    </source>
</evidence>
<dbReference type="Gene3D" id="3.40.50.10110">
    <property type="entry name" value="DNA polymerase III subunit chi"/>
    <property type="match status" value="1"/>
</dbReference>
<organism evidence="1 2">
    <name type="scientific">Sneathiella litorea</name>
    <dbReference type="NCBI Taxonomy" id="2606216"/>
    <lineage>
        <taxon>Bacteria</taxon>
        <taxon>Pseudomonadati</taxon>
        <taxon>Pseudomonadota</taxon>
        <taxon>Alphaproteobacteria</taxon>
        <taxon>Sneathiellales</taxon>
        <taxon>Sneathiellaceae</taxon>
        <taxon>Sneathiella</taxon>
    </lineage>
</organism>
<proteinExistence type="predicted"/>
<name>A0A6L8W8F4_9PROT</name>
<evidence type="ECO:0000313" key="2">
    <source>
        <dbReference type="Proteomes" id="UP000476030"/>
    </source>
</evidence>
<dbReference type="GO" id="GO:0003887">
    <property type="term" value="F:DNA-directed DNA polymerase activity"/>
    <property type="evidence" value="ECO:0007669"/>
    <property type="project" value="InterPro"/>
</dbReference>
<dbReference type="InterPro" id="IPR036768">
    <property type="entry name" value="PolIII_chi_sf"/>
</dbReference>
<dbReference type="RefSeq" id="WP_161315488.1">
    <property type="nucleotide sequence ID" value="NZ_WTUW01000002.1"/>
</dbReference>
<protein>
    <submittedName>
        <fullName evidence="1">DNA polymerase III subunit chi</fullName>
    </submittedName>
</protein>
<dbReference type="PANTHER" id="PTHR38767">
    <property type="entry name" value="DNA POLYMERASE III SUBUNIT CHI"/>
    <property type="match status" value="1"/>
</dbReference>
<dbReference type="AlphaFoldDB" id="A0A6L8W8F4"/>
<dbReference type="GO" id="GO:0032298">
    <property type="term" value="P:positive regulation of DNA-templated DNA replication initiation"/>
    <property type="evidence" value="ECO:0007669"/>
    <property type="project" value="TreeGrafter"/>
</dbReference>
<dbReference type="EMBL" id="WTUW01000002">
    <property type="protein sequence ID" value="MZR30949.1"/>
    <property type="molecule type" value="Genomic_DNA"/>
</dbReference>
<dbReference type="NCBIfam" id="NF004347">
    <property type="entry name" value="PRK05728.1-4"/>
    <property type="match status" value="1"/>
</dbReference>
<gene>
    <name evidence="1" type="ORF">GQE98_09920</name>
</gene>
<dbReference type="GO" id="GO:0006260">
    <property type="term" value="P:DNA replication"/>
    <property type="evidence" value="ECO:0007669"/>
    <property type="project" value="InterPro"/>
</dbReference>
<dbReference type="GO" id="GO:0003677">
    <property type="term" value="F:DNA binding"/>
    <property type="evidence" value="ECO:0007669"/>
    <property type="project" value="InterPro"/>
</dbReference>
<reference evidence="1 2" key="1">
    <citation type="submission" date="2019-12" db="EMBL/GenBank/DDBJ databases">
        <title>Snethiella sp. nov. sp. isolated from sea sand.</title>
        <authorList>
            <person name="Kim J."/>
            <person name="Jeong S.E."/>
            <person name="Jung H.S."/>
            <person name="Jeon C.O."/>
        </authorList>
    </citation>
    <scope>NUCLEOTIDE SEQUENCE [LARGE SCALE GENOMIC DNA]</scope>
    <source>
        <strain evidence="1 2">DP05</strain>
    </source>
</reference>